<organism evidence="1 2">
    <name type="scientific">Candidatus Sphingobacterium stercoripullorum</name>
    <dbReference type="NCBI Taxonomy" id="2838759"/>
    <lineage>
        <taxon>Bacteria</taxon>
        <taxon>Pseudomonadati</taxon>
        <taxon>Bacteroidota</taxon>
        <taxon>Sphingobacteriia</taxon>
        <taxon>Sphingobacteriales</taxon>
        <taxon>Sphingobacteriaceae</taxon>
        <taxon>Sphingobacterium</taxon>
    </lineage>
</organism>
<proteinExistence type="predicted"/>
<dbReference type="Proteomes" id="UP000824156">
    <property type="component" value="Unassembled WGS sequence"/>
</dbReference>
<dbReference type="InterPro" id="IPR025634">
    <property type="entry name" value="DUF4292"/>
</dbReference>
<comment type="caution">
    <text evidence="1">The sequence shown here is derived from an EMBL/GenBank/DDBJ whole genome shotgun (WGS) entry which is preliminary data.</text>
</comment>
<name>A0A9D1WAQ8_9SPHI</name>
<gene>
    <name evidence="1" type="ORF">H9853_11095</name>
</gene>
<dbReference type="Pfam" id="PF14125">
    <property type="entry name" value="DUF4292"/>
    <property type="match status" value="1"/>
</dbReference>
<dbReference type="PROSITE" id="PS51257">
    <property type="entry name" value="PROKAR_LIPOPROTEIN"/>
    <property type="match status" value="1"/>
</dbReference>
<sequence length="268" mass="30085">MNIGTLKYRRLTLAIWLLSVVILGSCGARKKVAKRAPSDVNQPEAVVPNTNFELANVDFRAFSGKARAKIRMGKSTNDATLNIRIKKNEGIWISATAMLGIEAARILIRPDSVFVVNRLHGEYISESMEYMKKLVHPDIDYALLEDLLIGNINSGILRTDNLQVLQSEDETQILGQKDDLVFHFGLSENNRPFFSSLSSQASKRTVEAYYGRFDKGGGKEFPLDFILEFTGVQGEVKVDMSYSKVDFPTEIETPFKIPDNYKRIQGTP</sequence>
<evidence type="ECO:0000313" key="1">
    <source>
        <dbReference type="EMBL" id="HIX55560.1"/>
    </source>
</evidence>
<evidence type="ECO:0000313" key="2">
    <source>
        <dbReference type="Proteomes" id="UP000824156"/>
    </source>
</evidence>
<dbReference type="Gene3D" id="2.50.20.10">
    <property type="entry name" value="Lipoprotein localisation LolA/LolB/LppX"/>
    <property type="match status" value="1"/>
</dbReference>
<accession>A0A9D1WAQ8</accession>
<dbReference type="EMBL" id="DXEZ01000313">
    <property type="protein sequence ID" value="HIX55560.1"/>
    <property type="molecule type" value="Genomic_DNA"/>
</dbReference>
<protein>
    <submittedName>
        <fullName evidence="1">DUF4292 domain-containing protein</fullName>
    </submittedName>
</protein>
<reference evidence="1" key="1">
    <citation type="journal article" date="2021" name="PeerJ">
        <title>Extensive microbial diversity within the chicken gut microbiome revealed by metagenomics and culture.</title>
        <authorList>
            <person name="Gilroy R."/>
            <person name="Ravi A."/>
            <person name="Getino M."/>
            <person name="Pursley I."/>
            <person name="Horton D.L."/>
            <person name="Alikhan N.F."/>
            <person name="Baker D."/>
            <person name="Gharbi K."/>
            <person name="Hall N."/>
            <person name="Watson M."/>
            <person name="Adriaenssens E.M."/>
            <person name="Foster-Nyarko E."/>
            <person name="Jarju S."/>
            <person name="Secka A."/>
            <person name="Antonio M."/>
            <person name="Oren A."/>
            <person name="Chaudhuri R.R."/>
            <person name="La Ragione R."/>
            <person name="Hildebrand F."/>
            <person name="Pallen M.J."/>
        </authorList>
    </citation>
    <scope>NUCLEOTIDE SEQUENCE</scope>
    <source>
        <strain evidence="1">1719</strain>
    </source>
</reference>
<dbReference type="AlphaFoldDB" id="A0A9D1WAQ8"/>
<reference evidence="1" key="2">
    <citation type="submission" date="2021-04" db="EMBL/GenBank/DDBJ databases">
        <authorList>
            <person name="Gilroy R."/>
        </authorList>
    </citation>
    <scope>NUCLEOTIDE SEQUENCE</scope>
    <source>
        <strain evidence="1">1719</strain>
    </source>
</reference>